<sequence>MVVTIGYWDQIRGRIQDIRLLLENVGEKYEFQQWSMERYGEWFQKKESMPFPFPNLPYLIDGDVKLTQSRAIMQYLGRKHGLAAVTEPERQQEGVIDGVLSELREKWTVLMYASPNFEEDRKTYETQKLRPLLKQLDCYLADKEYLVGNRLTYNDFTFYELVDYNQLLIPGLLDDYPNVKKLHQKIPLLPGIKEFLASDRSPNPKHINGGPAPWGKPGQS</sequence>
<dbReference type="PROSITE" id="PS50405">
    <property type="entry name" value="GST_CTER"/>
    <property type="match status" value="1"/>
</dbReference>
<dbReference type="EC" id="2.5.1.18" evidence="3"/>
<evidence type="ECO:0000313" key="9">
    <source>
        <dbReference type="EMBL" id="OQV21673.1"/>
    </source>
</evidence>
<dbReference type="InterPro" id="IPR036282">
    <property type="entry name" value="Glutathione-S-Trfase_C_sf"/>
</dbReference>
<evidence type="ECO:0000259" key="8">
    <source>
        <dbReference type="PROSITE" id="PS50405"/>
    </source>
</evidence>
<proteinExistence type="inferred from homology"/>
<dbReference type="OrthoDB" id="4951845at2759"/>
<gene>
    <name evidence="9" type="ORF">BV898_04248</name>
</gene>
<dbReference type="SFLD" id="SFLDS00019">
    <property type="entry name" value="Glutathione_Transferase_(cytos"/>
    <property type="match status" value="1"/>
</dbReference>
<dbReference type="Gene3D" id="1.20.1050.130">
    <property type="match status" value="1"/>
</dbReference>
<name>A0A1W0X2G1_HYPEX</name>
<dbReference type="SFLD" id="SFLDG00363">
    <property type="entry name" value="AMPS_(cytGST):_Alpha-__Mu-__Pi"/>
    <property type="match status" value="1"/>
</dbReference>
<evidence type="ECO:0000256" key="2">
    <source>
        <dbReference type="ARBA" id="ARBA00005861"/>
    </source>
</evidence>
<feature type="domain" description="GST C-terminal" evidence="8">
    <location>
        <begin position="86"/>
        <end position="205"/>
    </location>
</feature>
<dbReference type="SUPFAM" id="SSF47616">
    <property type="entry name" value="GST C-terminal domain-like"/>
    <property type="match status" value="1"/>
</dbReference>
<reference evidence="10" key="1">
    <citation type="submission" date="2017-01" db="EMBL/GenBank/DDBJ databases">
        <title>Comparative genomics of anhydrobiosis in the tardigrade Hypsibius dujardini.</title>
        <authorList>
            <person name="Yoshida Y."/>
            <person name="Koutsovoulos G."/>
            <person name="Laetsch D."/>
            <person name="Stevens L."/>
            <person name="Kumar S."/>
            <person name="Horikawa D."/>
            <person name="Ishino K."/>
            <person name="Komine S."/>
            <person name="Tomita M."/>
            <person name="Blaxter M."/>
            <person name="Arakawa K."/>
        </authorList>
    </citation>
    <scope>NUCLEOTIDE SEQUENCE [LARGE SCALE GENOMIC DNA]</scope>
    <source>
        <strain evidence="10">Z151</strain>
    </source>
</reference>
<evidence type="ECO:0000259" key="7">
    <source>
        <dbReference type="PROSITE" id="PS50404"/>
    </source>
</evidence>
<keyword evidence="4" id="KW-0808">Transferase</keyword>
<dbReference type="EMBL" id="MTYJ01000021">
    <property type="protein sequence ID" value="OQV21673.1"/>
    <property type="molecule type" value="Genomic_DNA"/>
</dbReference>
<evidence type="ECO:0000256" key="4">
    <source>
        <dbReference type="ARBA" id="ARBA00022679"/>
    </source>
</evidence>
<dbReference type="AlphaFoldDB" id="A0A1W0X2G1"/>
<dbReference type="InterPro" id="IPR050213">
    <property type="entry name" value="GST_superfamily"/>
</dbReference>
<comment type="caution">
    <text evidence="9">The sequence shown here is derived from an EMBL/GenBank/DDBJ whole genome shotgun (WGS) entry which is preliminary data.</text>
</comment>
<keyword evidence="10" id="KW-1185">Reference proteome</keyword>
<dbReference type="PANTHER" id="PTHR11571">
    <property type="entry name" value="GLUTATHIONE S-TRANSFERASE"/>
    <property type="match status" value="1"/>
</dbReference>
<dbReference type="InterPro" id="IPR010987">
    <property type="entry name" value="Glutathione-S-Trfase_C-like"/>
</dbReference>
<dbReference type="InterPro" id="IPR036249">
    <property type="entry name" value="Thioredoxin-like_sf"/>
</dbReference>
<dbReference type="Pfam" id="PF02798">
    <property type="entry name" value="GST_N"/>
    <property type="match status" value="1"/>
</dbReference>
<comment type="function">
    <text evidence="1">Conjugation of reduced glutathione to a wide number of exogenous and endogenous hydrophobic electrophiles.</text>
</comment>
<dbReference type="GO" id="GO:0006749">
    <property type="term" value="P:glutathione metabolic process"/>
    <property type="evidence" value="ECO:0007669"/>
    <property type="project" value="TreeGrafter"/>
</dbReference>
<organism evidence="9 10">
    <name type="scientific">Hypsibius exemplaris</name>
    <name type="common">Freshwater tardigrade</name>
    <dbReference type="NCBI Taxonomy" id="2072580"/>
    <lineage>
        <taxon>Eukaryota</taxon>
        <taxon>Metazoa</taxon>
        <taxon>Ecdysozoa</taxon>
        <taxon>Tardigrada</taxon>
        <taxon>Eutardigrada</taxon>
        <taxon>Parachela</taxon>
        <taxon>Hypsibioidea</taxon>
        <taxon>Hypsibiidae</taxon>
        <taxon>Hypsibius</taxon>
    </lineage>
</organism>
<dbReference type="InterPro" id="IPR004046">
    <property type="entry name" value="GST_C"/>
</dbReference>
<feature type="domain" description="GST N-terminal" evidence="7">
    <location>
        <begin position="2"/>
        <end position="84"/>
    </location>
</feature>
<comment type="catalytic activity">
    <reaction evidence="5">
        <text>RX + glutathione = an S-substituted glutathione + a halide anion + H(+)</text>
        <dbReference type="Rhea" id="RHEA:16437"/>
        <dbReference type="ChEBI" id="CHEBI:15378"/>
        <dbReference type="ChEBI" id="CHEBI:16042"/>
        <dbReference type="ChEBI" id="CHEBI:17792"/>
        <dbReference type="ChEBI" id="CHEBI:57925"/>
        <dbReference type="ChEBI" id="CHEBI:90779"/>
        <dbReference type="EC" id="2.5.1.18"/>
    </reaction>
</comment>
<evidence type="ECO:0000256" key="6">
    <source>
        <dbReference type="SAM" id="MobiDB-lite"/>
    </source>
</evidence>
<dbReference type="GO" id="GO:0004364">
    <property type="term" value="F:glutathione transferase activity"/>
    <property type="evidence" value="ECO:0007669"/>
    <property type="project" value="UniProtKB-EC"/>
</dbReference>
<dbReference type="SUPFAM" id="SSF52833">
    <property type="entry name" value="Thioredoxin-like"/>
    <property type="match status" value="1"/>
</dbReference>
<evidence type="ECO:0000256" key="1">
    <source>
        <dbReference type="ARBA" id="ARBA00003701"/>
    </source>
</evidence>
<protein>
    <recommendedName>
        <fullName evidence="3">glutathione transferase</fullName>
        <ecNumber evidence="3">2.5.1.18</ecNumber>
    </recommendedName>
</protein>
<dbReference type="InterPro" id="IPR040079">
    <property type="entry name" value="Glutathione_S-Trfase"/>
</dbReference>
<dbReference type="InterPro" id="IPR004045">
    <property type="entry name" value="Glutathione_S-Trfase_N"/>
</dbReference>
<dbReference type="PROSITE" id="PS50404">
    <property type="entry name" value="GST_NTER"/>
    <property type="match status" value="1"/>
</dbReference>
<evidence type="ECO:0000256" key="5">
    <source>
        <dbReference type="ARBA" id="ARBA00047960"/>
    </source>
</evidence>
<evidence type="ECO:0000313" key="10">
    <source>
        <dbReference type="Proteomes" id="UP000192578"/>
    </source>
</evidence>
<dbReference type="SFLD" id="SFLDG01205">
    <property type="entry name" value="AMPS.1"/>
    <property type="match status" value="1"/>
</dbReference>
<dbReference type="PANTHER" id="PTHR11571:SF222">
    <property type="entry name" value="GLUTATHIONE TRANSFERASE"/>
    <property type="match status" value="1"/>
</dbReference>
<dbReference type="Pfam" id="PF14497">
    <property type="entry name" value="GST_C_3"/>
    <property type="match status" value="1"/>
</dbReference>
<feature type="region of interest" description="Disordered" evidence="6">
    <location>
        <begin position="199"/>
        <end position="220"/>
    </location>
</feature>
<evidence type="ECO:0000256" key="3">
    <source>
        <dbReference type="ARBA" id="ARBA00012452"/>
    </source>
</evidence>
<comment type="similarity">
    <text evidence="2">Belongs to the GST superfamily. Mu family.</text>
</comment>
<dbReference type="Proteomes" id="UP000192578">
    <property type="component" value="Unassembled WGS sequence"/>
</dbReference>
<accession>A0A1W0X2G1</accession>